<evidence type="ECO:0000256" key="4">
    <source>
        <dbReference type="ARBA" id="ARBA00022705"/>
    </source>
</evidence>
<dbReference type="Gene3D" id="3.30.420.10">
    <property type="entry name" value="Ribonuclease H-like superfamily/Ribonuclease H"/>
    <property type="match status" value="1"/>
</dbReference>
<dbReference type="InterPro" id="IPR054690">
    <property type="entry name" value="DNA_polI_exonuclease"/>
</dbReference>
<evidence type="ECO:0000256" key="8">
    <source>
        <dbReference type="ARBA" id="ARBA00023125"/>
    </source>
</evidence>
<gene>
    <name evidence="12 16" type="primary">polA</name>
    <name evidence="16" type="ORF">ACFQ34_32265</name>
</gene>
<dbReference type="GO" id="GO:0003887">
    <property type="term" value="F:DNA-directed DNA polymerase activity"/>
    <property type="evidence" value="ECO:0007669"/>
    <property type="project" value="UniProtKB-EC"/>
</dbReference>
<dbReference type="SMART" id="SM00475">
    <property type="entry name" value="53EXOc"/>
    <property type="match status" value="1"/>
</dbReference>
<dbReference type="SMART" id="SM00482">
    <property type="entry name" value="POLAc"/>
    <property type="match status" value="1"/>
</dbReference>
<dbReference type="CDD" id="cd06140">
    <property type="entry name" value="DNA_polA_I_Bacillus_like_exo"/>
    <property type="match status" value="1"/>
</dbReference>
<evidence type="ECO:0000256" key="1">
    <source>
        <dbReference type="ARBA" id="ARBA00007705"/>
    </source>
</evidence>
<dbReference type="Proteomes" id="UP001597182">
    <property type="component" value="Unassembled WGS sequence"/>
</dbReference>
<dbReference type="PANTHER" id="PTHR10133">
    <property type="entry name" value="DNA POLYMERASE I"/>
    <property type="match status" value="1"/>
</dbReference>
<keyword evidence="3 12" id="KW-0548">Nucleotidyltransferase</keyword>
<evidence type="ECO:0000256" key="13">
    <source>
        <dbReference type="SAM" id="MobiDB-lite"/>
    </source>
</evidence>
<dbReference type="InterPro" id="IPR018320">
    <property type="entry name" value="DNA_polymerase_1"/>
</dbReference>
<keyword evidence="2 12" id="KW-0808">Transferase</keyword>
<keyword evidence="17" id="KW-1185">Reference proteome</keyword>
<keyword evidence="9 12" id="KW-0234">DNA repair</keyword>
<evidence type="ECO:0000259" key="14">
    <source>
        <dbReference type="SMART" id="SM00475"/>
    </source>
</evidence>
<dbReference type="SUPFAM" id="SSF47807">
    <property type="entry name" value="5' to 3' exonuclease, C-terminal subdomain"/>
    <property type="match status" value="1"/>
</dbReference>
<dbReference type="CDD" id="cd09859">
    <property type="entry name" value="PIN_53EXO"/>
    <property type="match status" value="1"/>
</dbReference>
<keyword evidence="4 12" id="KW-0235">DNA replication</keyword>
<dbReference type="Gene3D" id="1.10.150.20">
    <property type="entry name" value="5' to 3' exonuclease, C-terminal subdomain"/>
    <property type="match status" value="2"/>
</dbReference>
<evidence type="ECO:0000256" key="9">
    <source>
        <dbReference type="ARBA" id="ARBA00023204"/>
    </source>
</evidence>
<dbReference type="Pfam" id="PF02739">
    <property type="entry name" value="5_3_exonuc_N"/>
    <property type="match status" value="1"/>
</dbReference>
<keyword evidence="5 12" id="KW-0227">DNA damage</keyword>
<dbReference type="Pfam" id="PF22619">
    <property type="entry name" value="DNA_polI_exo1"/>
    <property type="match status" value="1"/>
</dbReference>
<dbReference type="InterPro" id="IPR036279">
    <property type="entry name" value="5-3_exonuclease_C_sf"/>
</dbReference>
<evidence type="ECO:0000256" key="7">
    <source>
        <dbReference type="ARBA" id="ARBA00022932"/>
    </source>
</evidence>
<dbReference type="InterPro" id="IPR020046">
    <property type="entry name" value="5-3_exonucl_a-hlix_arch_N"/>
</dbReference>
<proteinExistence type="inferred from homology"/>
<feature type="domain" description="DNA-directed DNA polymerase family A palm" evidence="15">
    <location>
        <begin position="695"/>
        <end position="902"/>
    </location>
</feature>
<reference evidence="17" key="1">
    <citation type="journal article" date="2019" name="Int. J. Syst. Evol. Microbiol.">
        <title>The Global Catalogue of Microorganisms (GCM) 10K type strain sequencing project: providing services to taxonomists for standard genome sequencing and annotation.</title>
        <authorList>
            <consortium name="The Broad Institute Genomics Platform"/>
            <consortium name="The Broad Institute Genome Sequencing Center for Infectious Disease"/>
            <person name="Wu L."/>
            <person name="Ma J."/>
        </authorList>
    </citation>
    <scope>NUCLEOTIDE SEQUENCE [LARGE SCALE GENOMIC DNA]</scope>
    <source>
        <strain evidence="17">CCUG 49018</strain>
    </source>
</reference>
<dbReference type="InterPro" id="IPR001098">
    <property type="entry name" value="DNA-dir_DNA_pol_A_palm_dom"/>
</dbReference>
<dbReference type="SUPFAM" id="SSF56672">
    <property type="entry name" value="DNA/RNA polymerases"/>
    <property type="match status" value="1"/>
</dbReference>
<dbReference type="InterPro" id="IPR020045">
    <property type="entry name" value="DNA_polI_H3TH"/>
</dbReference>
<evidence type="ECO:0000259" key="15">
    <source>
        <dbReference type="SMART" id="SM00482"/>
    </source>
</evidence>
<keyword evidence="8 12" id="KW-0238">DNA-binding</keyword>
<dbReference type="NCBIfam" id="NF004397">
    <property type="entry name" value="PRK05755.1"/>
    <property type="match status" value="1"/>
</dbReference>
<evidence type="ECO:0000256" key="12">
    <source>
        <dbReference type="RuleBase" id="RU004460"/>
    </source>
</evidence>
<evidence type="ECO:0000313" key="17">
    <source>
        <dbReference type="Proteomes" id="UP001597182"/>
    </source>
</evidence>
<dbReference type="Pfam" id="PF00476">
    <property type="entry name" value="DNA_pol_A"/>
    <property type="match status" value="1"/>
</dbReference>
<dbReference type="InterPro" id="IPR043502">
    <property type="entry name" value="DNA/RNA_pol_sf"/>
</dbReference>
<dbReference type="PRINTS" id="PR00868">
    <property type="entry name" value="DNAPOLI"/>
</dbReference>
<dbReference type="PANTHER" id="PTHR10133:SF27">
    <property type="entry name" value="DNA POLYMERASE NU"/>
    <property type="match status" value="1"/>
</dbReference>
<name>A0ABW3VS02_9PSEU</name>
<evidence type="ECO:0000256" key="3">
    <source>
        <dbReference type="ARBA" id="ARBA00022695"/>
    </source>
</evidence>
<dbReference type="Gene3D" id="3.40.50.1010">
    <property type="entry name" value="5'-nuclease"/>
    <property type="match status" value="1"/>
</dbReference>
<dbReference type="Gene3D" id="3.30.70.370">
    <property type="match status" value="1"/>
</dbReference>
<keyword evidence="6 12" id="KW-0540">Nuclease</keyword>
<dbReference type="CDD" id="cd09898">
    <property type="entry name" value="H3TH_53EXO"/>
    <property type="match status" value="1"/>
</dbReference>
<sequence>MSPATGTTAKKPAASSTVSTTATSAATPVPAGGRRLLLLDGHSLAYRAFFALPAENFRTGTGQTTNAVYGFTSMLINLLRDEQPTHLAVAFDVSRRTFRSERYADYKANRTTTPDDFRGQVDLIKEVLGALNIPVFAVEGYEADDIIATLTTQAEADGFQVLITTGDRDAFQLVTDNVTVLYPKRGVSDLGRIDPAEVDNRYGLTPEQYPDFAALRGDPSDNLPSIPGVGEKTAAKWVREFGSLAELTDRVDEVKGKAGDALRANLANVLLNRQLTELVRDVTLDASPADLEVRPWDRDAVHRLFDELEFRVLRERLFSTLQSAEPEAESGFEVQGTVVAPGSVRAWLDANARDGRRVGVAFSGVTGGITERDFTGIALAAGEPSVEARADGALAGVPVAGYLDVRGLTPDDEAALGEWLADPAVPKASHDVKAVLHALRGRGWTLAGLTSDTALAAYLAKPGQRSFDLADLALRYLRRELAMEGAPADGQLSLLGGEEEADRAHADAEMVAASAVAELADALGAELAEKEQNGLLLELEQPLAFVLADLEAAGIAVDRANLESLEAEFAGQVAQAAQDAYAVIGKEINLGSPKQLQVVLFDELGMPKTKRTKTGYTTDADALAGLFEQTGHEFLQHLLLHRDATRLKVTVDGLLKSIAADGRIHTTYSQTIAATGRLSSTEPNLQNVPIRTAAGRRIRTAFVVGDGFSQLMTADYSQIEMRIMAHLSEDAALIEAFRSQRDFHSETASKVFGVDAADVSPEQRAKIKAMNYGLAYGLSAFGLSGQLRISTEEARGLMDDYFETFGGVRDYLRSIVDVARKDGYTATMLGRRRYLPDLTSDNRQRREMAERMALNAPIQGSAADIIKVAMLRVHAALQAEGLRSRMLLQVHDELVLEVADGERDAVDALVRREMAAAHELSVPLEVSVGYGASWDAAAH</sequence>
<dbReference type="InterPro" id="IPR008918">
    <property type="entry name" value="HhH2"/>
</dbReference>
<dbReference type="InterPro" id="IPR002298">
    <property type="entry name" value="DNA_polymerase_A"/>
</dbReference>
<dbReference type="RefSeq" id="WP_339123275.1">
    <property type="nucleotide sequence ID" value="NZ_BAABKS010000050.1"/>
</dbReference>
<evidence type="ECO:0000313" key="16">
    <source>
        <dbReference type="EMBL" id="MFD1237984.1"/>
    </source>
</evidence>
<comment type="function">
    <text evidence="12">In addition to polymerase activity, this DNA polymerase exhibits 5'-3' exonuclease activity.</text>
</comment>
<evidence type="ECO:0000256" key="6">
    <source>
        <dbReference type="ARBA" id="ARBA00022839"/>
    </source>
</evidence>
<dbReference type="CDD" id="cd08637">
    <property type="entry name" value="DNA_pol_A_pol_I_C"/>
    <property type="match status" value="1"/>
</dbReference>
<evidence type="ECO:0000256" key="11">
    <source>
        <dbReference type="NCBIfam" id="TIGR00593"/>
    </source>
</evidence>
<dbReference type="InterPro" id="IPR029060">
    <property type="entry name" value="PIN-like_dom_sf"/>
</dbReference>
<dbReference type="EC" id="2.7.7.7" evidence="11 12"/>
<evidence type="ECO:0000256" key="5">
    <source>
        <dbReference type="ARBA" id="ARBA00022763"/>
    </source>
</evidence>
<keyword evidence="6 12" id="KW-0269">Exonuclease</keyword>
<dbReference type="Gene3D" id="1.20.1060.10">
    <property type="entry name" value="Taq DNA Polymerase, Chain T, domain 4"/>
    <property type="match status" value="1"/>
</dbReference>
<dbReference type="EMBL" id="JBHTMB010000324">
    <property type="protein sequence ID" value="MFD1237984.1"/>
    <property type="molecule type" value="Genomic_DNA"/>
</dbReference>
<feature type="domain" description="5'-3' exonuclease" evidence="14">
    <location>
        <begin position="34"/>
        <end position="294"/>
    </location>
</feature>
<organism evidence="16 17">
    <name type="scientific">Pseudonocardia benzenivorans</name>
    <dbReference type="NCBI Taxonomy" id="228005"/>
    <lineage>
        <taxon>Bacteria</taxon>
        <taxon>Bacillati</taxon>
        <taxon>Actinomycetota</taxon>
        <taxon>Actinomycetes</taxon>
        <taxon>Pseudonocardiales</taxon>
        <taxon>Pseudonocardiaceae</taxon>
        <taxon>Pseudonocardia</taxon>
    </lineage>
</organism>
<feature type="region of interest" description="Disordered" evidence="13">
    <location>
        <begin position="1"/>
        <end position="26"/>
    </location>
</feature>
<dbReference type="InterPro" id="IPR012337">
    <property type="entry name" value="RNaseH-like_sf"/>
</dbReference>
<dbReference type="SUPFAM" id="SSF53098">
    <property type="entry name" value="Ribonuclease H-like"/>
    <property type="match status" value="1"/>
</dbReference>
<dbReference type="Pfam" id="PF01367">
    <property type="entry name" value="5_3_exonuc"/>
    <property type="match status" value="1"/>
</dbReference>
<keyword evidence="12" id="KW-0378">Hydrolase</keyword>
<comment type="catalytic activity">
    <reaction evidence="10 12">
        <text>DNA(n) + a 2'-deoxyribonucleoside 5'-triphosphate = DNA(n+1) + diphosphate</text>
        <dbReference type="Rhea" id="RHEA:22508"/>
        <dbReference type="Rhea" id="RHEA-COMP:17339"/>
        <dbReference type="Rhea" id="RHEA-COMP:17340"/>
        <dbReference type="ChEBI" id="CHEBI:33019"/>
        <dbReference type="ChEBI" id="CHEBI:61560"/>
        <dbReference type="ChEBI" id="CHEBI:173112"/>
        <dbReference type="EC" id="2.7.7.7"/>
    </reaction>
</comment>
<keyword evidence="7 12" id="KW-0239">DNA-directed DNA polymerase</keyword>
<accession>A0ABW3VS02</accession>
<dbReference type="SMART" id="SM00279">
    <property type="entry name" value="HhH2"/>
    <property type="match status" value="1"/>
</dbReference>
<dbReference type="NCBIfam" id="TIGR00593">
    <property type="entry name" value="pola"/>
    <property type="match status" value="1"/>
</dbReference>
<dbReference type="InterPro" id="IPR002421">
    <property type="entry name" value="5-3_exonuclease"/>
</dbReference>
<evidence type="ECO:0000256" key="10">
    <source>
        <dbReference type="ARBA" id="ARBA00049244"/>
    </source>
</evidence>
<comment type="caution">
    <text evidence="16">The sequence shown here is derived from an EMBL/GenBank/DDBJ whole genome shotgun (WGS) entry which is preliminary data.</text>
</comment>
<comment type="similarity">
    <text evidence="1 12">Belongs to the DNA polymerase type-A family.</text>
</comment>
<evidence type="ECO:0000256" key="2">
    <source>
        <dbReference type="ARBA" id="ARBA00022679"/>
    </source>
</evidence>
<protein>
    <recommendedName>
        <fullName evidence="11 12">DNA polymerase I</fullName>
        <ecNumber evidence="11 12">2.7.7.7</ecNumber>
    </recommendedName>
</protein>
<dbReference type="SUPFAM" id="SSF88723">
    <property type="entry name" value="PIN domain-like"/>
    <property type="match status" value="1"/>
</dbReference>
<dbReference type="InterPro" id="IPR036397">
    <property type="entry name" value="RNaseH_sf"/>
</dbReference>